<dbReference type="Gene3D" id="3.40.630.30">
    <property type="match status" value="1"/>
</dbReference>
<dbReference type="EMBL" id="FJOG01000013">
    <property type="protein sequence ID" value="CZR59174.1"/>
    <property type="molecule type" value="Genomic_DNA"/>
</dbReference>
<dbReference type="CDD" id="cd04301">
    <property type="entry name" value="NAT_SF"/>
    <property type="match status" value="1"/>
</dbReference>
<evidence type="ECO:0000313" key="3">
    <source>
        <dbReference type="Proteomes" id="UP000184330"/>
    </source>
</evidence>
<dbReference type="InterPro" id="IPR052523">
    <property type="entry name" value="Trichothecene_AcTrans"/>
</dbReference>
<dbReference type="Pfam" id="PF00583">
    <property type="entry name" value="Acetyltransf_1"/>
    <property type="match status" value="1"/>
</dbReference>
<evidence type="ECO:0000313" key="2">
    <source>
        <dbReference type="EMBL" id="CZR59174.1"/>
    </source>
</evidence>
<dbReference type="InterPro" id="IPR016181">
    <property type="entry name" value="Acyl_CoA_acyltransferase"/>
</dbReference>
<dbReference type="STRING" id="576137.A0A1L7X2C8"/>
<keyword evidence="3" id="KW-1185">Reference proteome</keyword>
<dbReference type="GO" id="GO:0016747">
    <property type="term" value="F:acyltransferase activity, transferring groups other than amino-acyl groups"/>
    <property type="evidence" value="ECO:0007669"/>
    <property type="project" value="InterPro"/>
</dbReference>
<feature type="domain" description="N-acetyltransferase" evidence="1">
    <location>
        <begin position="54"/>
        <end position="214"/>
    </location>
</feature>
<proteinExistence type="predicted"/>
<evidence type="ECO:0000259" key="1">
    <source>
        <dbReference type="PROSITE" id="PS51186"/>
    </source>
</evidence>
<reference evidence="2 3" key="1">
    <citation type="submission" date="2016-03" db="EMBL/GenBank/DDBJ databases">
        <authorList>
            <person name="Ploux O."/>
        </authorList>
    </citation>
    <scope>NUCLEOTIDE SEQUENCE [LARGE SCALE GENOMIC DNA]</scope>
    <source>
        <strain evidence="2 3">UAMH 11012</strain>
    </source>
</reference>
<dbReference type="SUPFAM" id="SSF55729">
    <property type="entry name" value="Acyl-CoA N-acyltransferases (Nat)"/>
    <property type="match status" value="1"/>
</dbReference>
<dbReference type="Proteomes" id="UP000184330">
    <property type="component" value="Unassembled WGS sequence"/>
</dbReference>
<gene>
    <name evidence="2" type="ORF">PAC_09066</name>
</gene>
<dbReference type="PROSITE" id="PS51186">
    <property type="entry name" value="GNAT"/>
    <property type="match status" value="1"/>
</dbReference>
<protein>
    <recommendedName>
        <fullName evidence="1">N-acetyltransferase domain-containing protein</fullName>
    </recommendedName>
</protein>
<organism evidence="2 3">
    <name type="scientific">Phialocephala subalpina</name>
    <dbReference type="NCBI Taxonomy" id="576137"/>
    <lineage>
        <taxon>Eukaryota</taxon>
        <taxon>Fungi</taxon>
        <taxon>Dikarya</taxon>
        <taxon>Ascomycota</taxon>
        <taxon>Pezizomycotina</taxon>
        <taxon>Leotiomycetes</taxon>
        <taxon>Helotiales</taxon>
        <taxon>Mollisiaceae</taxon>
        <taxon>Phialocephala</taxon>
        <taxon>Phialocephala fortinii species complex</taxon>
    </lineage>
</organism>
<dbReference type="PANTHER" id="PTHR42791:SF17">
    <property type="entry name" value="ACETYLTRANSFERASE, GNAT FAMILY FAMILY (AFU_ORTHOLOGUE AFUA_8G05690)"/>
    <property type="match status" value="1"/>
</dbReference>
<name>A0A1L7X2C8_9HELO</name>
<dbReference type="OrthoDB" id="196847at2759"/>
<dbReference type="PANTHER" id="PTHR42791">
    <property type="entry name" value="GNAT FAMILY ACETYLTRANSFERASE"/>
    <property type="match status" value="1"/>
</dbReference>
<sequence length="218" mass="24702">MPLLLRKATASDAKVLTEIYFSAFQIDAISLLVFPRTADLAIGSKSSFDWWYNSIIEELEDPNAHFLCIYDSDSADQKIVSYCKWNGPNAPFGADLPAWPEGADVSIANHFFGSLVGRHEIIMKGRKHWYLEFIATRPDYQGKGAAGQLLRWGIERSEEEWAETYLEASPDGKPIYERFGFEEVDRLVVELEGKGEGPLSEKEFVEVFMVRPVKGKKE</sequence>
<accession>A0A1L7X2C8</accession>
<dbReference type="InterPro" id="IPR000182">
    <property type="entry name" value="GNAT_dom"/>
</dbReference>
<dbReference type="AlphaFoldDB" id="A0A1L7X2C8"/>